<evidence type="ECO:0000256" key="11">
    <source>
        <dbReference type="ARBA" id="ARBA00022840"/>
    </source>
</evidence>
<dbReference type="Pfam" id="PF06480">
    <property type="entry name" value="FtsH_ext"/>
    <property type="match status" value="1"/>
</dbReference>
<feature type="compositionally biased region" description="Gly residues" evidence="15">
    <location>
        <begin position="424"/>
        <end position="438"/>
    </location>
</feature>
<evidence type="ECO:0000259" key="17">
    <source>
        <dbReference type="Pfam" id="PF06480"/>
    </source>
</evidence>
<keyword evidence="20" id="KW-1185">Reference proteome</keyword>
<dbReference type="EMBL" id="DAKRPA010000147">
    <property type="protein sequence ID" value="DAZ97089.1"/>
    <property type="molecule type" value="Genomic_DNA"/>
</dbReference>
<keyword evidence="9" id="KW-0378">Hydrolase</keyword>
<dbReference type="Pfam" id="PF17862">
    <property type="entry name" value="AAA_lid_3"/>
    <property type="match status" value="1"/>
</dbReference>
<feature type="region of interest" description="Disordered" evidence="15">
    <location>
        <begin position="1"/>
        <end position="44"/>
    </location>
</feature>
<organism evidence="19 20">
    <name type="scientific">Lagenidium giganteum</name>
    <dbReference type="NCBI Taxonomy" id="4803"/>
    <lineage>
        <taxon>Eukaryota</taxon>
        <taxon>Sar</taxon>
        <taxon>Stramenopiles</taxon>
        <taxon>Oomycota</taxon>
        <taxon>Peronosporomycetes</taxon>
        <taxon>Pythiales</taxon>
        <taxon>Pythiaceae</taxon>
    </lineage>
</organism>
<dbReference type="FunFam" id="1.10.8.60:FF:000019">
    <property type="entry name" value="AFG3-like AAA ATPase 2"/>
    <property type="match status" value="1"/>
</dbReference>
<keyword evidence="10" id="KW-0862">Zinc</keyword>
<dbReference type="PANTHER" id="PTHR43655:SF2">
    <property type="entry name" value="AFG3 LIKE MATRIX AAA PEPTIDASE SUBUNIT 2, ISOFORM A"/>
    <property type="match status" value="1"/>
</dbReference>
<keyword evidence="6" id="KW-0812">Transmembrane</keyword>
<dbReference type="Gene3D" id="3.40.1690.20">
    <property type="match status" value="1"/>
</dbReference>
<sequence>MAVHPFAFTSSTRSWRGSRCAPGMATPGTRAAPRGLGSGGAQSVEGSLDEVAKGTRVAASRGVAIFKTGHREQLLSGWGSAQTGTTRGRDQTKTDRTALAGDLVWHGVWSTDHTAPVATTHWHKRNLGEDDGAADSSGNFLGALHTETDVAVAVADNNEGLEAGTLTSAGLLLHRHDLHDFILERGLEEVVHDFALLDWEREEVDLLERRDLAFLYQTAKLGHWDPFLGLAIAATSTATATRATTATSATTATAETTTFTSTTFSHCCCNEVAVAGKPKKEEGLRWRKQSFAPERQGMMISTRRLRRDAVMALRKQCQPRQMHVLQQQLGVTLNRLGRQGLVQPQSAAFSRALLQSTRSHMFARNLDKAEKPTSLITWMSENIPKGFGRFFPKNNNGGSAPKPAAKPEKAAGDVRKLSSKNAGNSGGSGGSSSGGGPSSGKEGMAYMVPLAVAALLLSDLASIDKPMQEITYQEFRNSLLETGRVEKLAVVNNKYVKVYLHQESSSSSSGTGGSHGDHPEWADPNKTHYEFGRDLSGNSGHAQTYPEHSTPPATLQRPKPSEHAPYYFNIGSVDSFERQLEHAQQQMGIQPHEYIPVQYSNELNWTSELLKFLPTIVLVGFLIMSMRGLGGGAGGGGGMGNIFKVGKSPAKKITKEDIKVTFKDVAGLDGVVDDFARRLAALTPGFAGAEIANICNEAAIVAARRNGNSISFNDFEKATDRVIGGLETNRLMSPEEKKTVAYHEAGHAVTGWFLEHADPLLKVTIVPRGKGSLGYAQYLPKEVSLHSKEALIDIMCMALGGRASEYLNFDGRITTGASDDLRRVTQIAYSMVQLYGMNDRIGQLAFPKDESSMVPDKMYSEKTAQAMDEEVQKIVNDAYNRTKELLRDKQDVLHQLAEELLKNETINHSDIVRVLGPRPFGGNKTYTEFVEESWKDADKYEAEKLNKANAEQNAGEKTSEHTDEKSESQDEASKSN</sequence>
<evidence type="ECO:0000256" key="2">
    <source>
        <dbReference type="ARBA" id="ARBA00004173"/>
    </source>
</evidence>
<gene>
    <name evidence="19" type="ORF">N0F65_001273</name>
</gene>
<reference evidence="19" key="2">
    <citation type="journal article" date="2023" name="Microbiol Resour">
        <title>Decontamination and Annotation of the Draft Genome Sequence of the Oomycete Lagenidium giganteum ARSEF 373.</title>
        <authorList>
            <person name="Morgan W.R."/>
            <person name="Tartar A."/>
        </authorList>
    </citation>
    <scope>NUCLEOTIDE SEQUENCE</scope>
    <source>
        <strain evidence="19">ARSEF 373</strain>
    </source>
</reference>
<feature type="compositionally biased region" description="Basic and acidic residues" evidence="15">
    <location>
        <begin position="405"/>
        <end position="416"/>
    </location>
</feature>
<feature type="region of interest" description="Disordered" evidence="15">
    <location>
        <begin position="504"/>
        <end position="561"/>
    </location>
</feature>
<feature type="domain" description="Peptidase M41 FtsH extracellular" evidence="17">
    <location>
        <begin position="446"/>
        <end position="595"/>
    </location>
</feature>
<evidence type="ECO:0000256" key="5">
    <source>
        <dbReference type="ARBA" id="ARBA00022670"/>
    </source>
</evidence>
<reference evidence="19" key="1">
    <citation type="submission" date="2022-11" db="EMBL/GenBank/DDBJ databases">
        <authorList>
            <person name="Morgan W.R."/>
            <person name="Tartar A."/>
        </authorList>
    </citation>
    <scope>NUCLEOTIDE SEQUENCE</scope>
    <source>
        <strain evidence="19">ARSEF 373</strain>
    </source>
</reference>
<dbReference type="InterPro" id="IPR050928">
    <property type="entry name" value="ATP-dep_Zn_Metalloprotease"/>
</dbReference>
<dbReference type="GO" id="GO:0004222">
    <property type="term" value="F:metalloendopeptidase activity"/>
    <property type="evidence" value="ECO:0007669"/>
    <property type="project" value="InterPro"/>
</dbReference>
<feature type="domain" description="Peptidase M41" evidence="16">
    <location>
        <begin position="731"/>
        <end position="913"/>
    </location>
</feature>
<evidence type="ECO:0000256" key="1">
    <source>
        <dbReference type="ARBA" id="ARBA00001947"/>
    </source>
</evidence>
<dbReference type="Pfam" id="PF01434">
    <property type="entry name" value="Peptidase_M41"/>
    <property type="match status" value="1"/>
</dbReference>
<dbReference type="GO" id="GO:0005745">
    <property type="term" value="C:m-AAA complex"/>
    <property type="evidence" value="ECO:0007669"/>
    <property type="project" value="TreeGrafter"/>
</dbReference>
<dbReference type="PANTHER" id="PTHR43655">
    <property type="entry name" value="ATP-DEPENDENT PROTEASE"/>
    <property type="match status" value="1"/>
</dbReference>
<name>A0AAV2YUN8_9STRA</name>
<accession>A0AAV2YUN8</accession>
<evidence type="ECO:0000256" key="14">
    <source>
        <dbReference type="ARBA" id="ARBA00023136"/>
    </source>
</evidence>
<dbReference type="Gene3D" id="1.10.8.60">
    <property type="match status" value="1"/>
</dbReference>
<evidence type="ECO:0000256" key="12">
    <source>
        <dbReference type="ARBA" id="ARBA00022989"/>
    </source>
</evidence>
<comment type="caution">
    <text evidence="19">The sequence shown here is derived from an EMBL/GenBank/DDBJ whole genome shotgun (WGS) entry which is preliminary data.</text>
</comment>
<keyword evidence="13" id="KW-0482">Metalloprotease</keyword>
<keyword evidence="7" id="KW-0479">Metal-binding</keyword>
<dbReference type="InterPro" id="IPR011546">
    <property type="entry name" value="Pept_M41_FtsH_extracell"/>
</dbReference>
<dbReference type="InterPro" id="IPR000642">
    <property type="entry name" value="Peptidase_M41"/>
</dbReference>
<dbReference type="GO" id="GO:0004176">
    <property type="term" value="F:ATP-dependent peptidase activity"/>
    <property type="evidence" value="ECO:0007669"/>
    <property type="project" value="InterPro"/>
</dbReference>
<dbReference type="GO" id="GO:0008270">
    <property type="term" value="F:zinc ion binding"/>
    <property type="evidence" value="ECO:0007669"/>
    <property type="project" value="InterPro"/>
</dbReference>
<evidence type="ECO:0000259" key="16">
    <source>
        <dbReference type="Pfam" id="PF01434"/>
    </source>
</evidence>
<evidence type="ECO:0000256" key="7">
    <source>
        <dbReference type="ARBA" id="ARBA00022723"/>
    </source>
</evidence>
<dbReference type="InterPro" id="IPR041569">
    <property type="entry name" value="AAA_lid_3"/>
</dbReference>
<evidence type="ECO:0000256" key="10">
    <source>
        <dbReference type="ARBA" id="ARBA00022833"/>
    </source>
</evidence>
<dbReference type="SUPFAM" id="SSF140990">
    <property type="entry name" value="FtsH protease domain-like"/>
    <property type="match status" value="1"/>
</dbReference>
<feature type="compositionally biased region" description="Basic and acidic residues" evidence="15">
    <location>
        <begin position="957"/>
        <end position="976"/>
    </location>
</feature>
<feature type="domain" description="AAA ATPase AAA+ lid" evidence="18">
    <location>
        <begin position="678"/>
        <end position="717"/>
    </location>
</feature>
<evidence type="ECO:0000313" key="20">
    <source>
        <dbReference type="Proteomes" id="UP001146120"/>
    </source>
</evidence>
<keyword evidence="14" id="KW-0472">Membrane</keyword>
<proteinExistence type="inferred from homology"/>
<keyword evidence="11" id="KW-0067">ATP-binding</keyword>
<evidence type="ECO:0000256" key="6">
    <source>
        <dbReference type="ARBA" id="ARBA00022692"/>
    </source>
</evidence>
<dbReference type="InterPro" id="IPR037219">
    <property type="entry name" value="Peptidase_M41-like"/>
</dbReference>
<feature type="region of interest" description="Disordered" evidence="15">
    <location>
        <begin position="389"/>
        <end position="440"/>
    </location>
</feature>
<comment type="subcellular location">
    <subcellularLocation>
        <location evidence="3">Membrane</location>
    </subcellularLocation>
    <subcellularLocation>
        <location evidence="2">Mitochondrion</location>
    </subcellularLocation>
</comment>
<evidence type="ECO:0000313" key="19">
    <source>
        <dbReference type="EMBL" id="DAZ97089.1"/>
    </source>
</evidence>
<protein>
    <submittedName>
        <fullName evidence="19">Uncharacterized protein</fullName>
    </submittedName>
</protein>
<comment type="cofactor">
    <cofactor evidence="1">
        <name>Zn(2+)</name>
        <dbReference type="ChEBI" id="CHEBI:29105"/>
    </cofactor>
</comment>
<dbReference type="GO" id="GO:0005524">
    <property type="term" value="F:ATP binding"/>
    <property type="evidence" value="ECO:0007669"/>
    <property type="project" value="UniProtKB-KW"/>
</dbReference>
<evidence type="ECO:0000256" key="9">
    <source>
        <dbReference type="ARBA" id="ARBA00022801"/>
    </source>
</evidence>
<evidence type="ECO:0000256" key="15">
    <source>
        <dbReference type="SAM" id="MobiDB-lite"/>
    </source>
</evidence>
<evidence type="ECO:0000256" key="8">
    <source>
        <dbReference type="ARBA" id="ARBA00022741"/>
    </source>
</evidence>
<evidence type="ECO:0000256" key="3">
    <source>
        <dbReference type="ARBA" id="ARBA00004370"/>
    </source>
</evidence>
<evidence type="ECO:0000256" key="13">
    <source>
        <dbReference type="ARBA" id="ARBA00023049"/>
    </source>
</evidence>
<dbReference type="Proteomes" id="UP001146120">
    <property type="component" value="Unassembled WGS sequence"/>
</dbReference>
<keyword evidence="12" id="KW-1133">Transmembrane helix</keyword>
<comment type="similarity">
    <text evidence="4">In the N-terminal section; belongs to the AAA ATPase family.</text>
</comment>
<feature type="region of interest" description="Disordered" evidence="15">
    <location>
        <begin position="941"/>
        <end position="976"/>
    </location>
</feature>
<dbReference type="Gene3D" id="1.20.58.760">
    <property type="entry name" value="Peptidase M41"/>
    <property type="match status" value="1"/>
</dbReference>
<dbReference type="AlphaFoldDB" id="A0AAV2YUN8"/>
<evidence type="ECO:0000259" key="18">
    <source>
        <dbReference type="Pfam" id="PF17862"/>
    </source>
</evidence>
<dbReference type="FunFam" id="1.20.58.760:FF:000003">
    <property type="entry name" value="AFG3-like AAA ATPase 2"/>
    <property type="match status" value="1"/>
</dbReference>
<evidence type="ECO:0000256" key="4">
    <source>
        <dbReference type="ARBA" id="ARBA00010550"/>
    </source>
</evidence>
<keyword evidence="8" id="KW-0547">Nucleotide-binding</keyword>
<keyword evidence="5" id="KW-0645">Protease</keyword>
<feature type="compositionally biased region" description="Basic and acidic residues" evidence="15">
    <location>
        <begin position="515"/>
        <end position="533"/>
    </location>
</feature>
<dbReference type="GO" id="GO:0034982">
    <property type="term" value="P:mitochondrial protein processing"/>
    <property type="evidence" value="ECO:0007669"/>
    <property type="project" value="TreeGrafter"/>
</dbReference>